<dbReference type="InterPro" id="IPR005675">
    <property type="entry name" value="Citramal_synthase"/>
</dbReference>
<organism evidence="11 12">
    <name type="scientific">Oleiharenicola lentus</name>
    <dbReference type="NCBI Taxonomy" id="2508720"/>
    <lineage>
        <taxon>Bacteria</taxon>
        <taxon>Pseudomonadati</taxon>
        <taxon>Verrucomicrobiota</taxon>
        <taxon>Opitutia</taxon>
        <taxon>Opitutales</taxon>
        <taxon>Opitutaceae</taxon>
        <taxon>Oleiharenicola</taxon>
    </lineage>
</organism>
<proteinExistence type="inferred from homology"/>
<dbReference type="Pfam" id="PF22617">
    <property type="entry name" value="HCS_D2"/>
    <property type="match status" value="1"/>
</dbReference>
<evidence type="ECO:0000256" key="4">
    <source>
        <dbReference type="ARBA" id="ARBA00022624"/>
    </source>
</evidence>
<evidence type="ECO:0000256" key="7">
    <source>
        <dbReference type="ARBA" id="ARBA00048263"/>
    </source>
</evidence>
<comment type="similarity">
    <text evidence="2 9">Belongs to the alpha-IPM synthase/homocitrate synthase family.</text>
</comment>
<dbReference type="GO" id="GO:0043714">
    <property type="term" value="F:(R)-citramalate synthase activity"/>
    <property type="evidence" value="ECO:0007669"/>
    <property type="project" value="UniProtKB-UniRule"/>
</dbReference>
<dbReference type="PROSITE" id="PS00815">
    <property type="entry name" value="AIPM_HOMOCIT_SYNTH_1"/>
    <property type="match status" value="1"/>
</dbReference>
<dbReference type="NCBIfam" id="TIGR00977">
    <property type="entry name" value="citramal_synth"/>
    <property type="match status" value="1"/>
</dbReference>
<evidence type="ECO:0000259" key="10">
    <source>
        <dbReference type="PROSITE" id="PS50991"/>
    </source>
</evidence>
<dbReference type="InterPro" id="IPR036230">
    <property type="entry name" value="LeuA_allosteric_dom_sf"/>
</dbReference>
<dbReference type="SMART" id="SM00917">
    <property type="entry name" value="LeuA_dimer"/>
    <property type="match status" value="1"/>
</dbReference>
<dbReference type="SUPFAM" id="SSF110921">
    <property type="entry name" value="2-isopropylmalate synthase LeuA, allosteric (dimerisation) domain"/>
    <property type="match status" value="1"/>
</dbReference>
<keyword evidence="5 9" id="KW-0808">Transferase</keyword>
<evidence type="ECO:0000256" key="1">
    <source>
        <dbReference type="ARBA" id="ARBA00004743"/>
    </source>
</evidence>
<dbReference type="UniPathway" id="UPA00047">
    <property type="reaction ID" value="UER00066"/>
</dbReference>
<feature type="domain" description="Pyruvate carboxyltransferase" evidence="10">
    <location>
        <begin position="9"/>
        <end position="276"/>
    </location>
</feature>
<dbReference type="InterPro" id="IPR013785">
    <property type="entry name" value="Aldolase_TIM"/>
</dbReference>
<comment type="caution">
    <text evidence="11">The sequence shown here is derived from an EMBL/GenBank/DDBJ whole genome shotgun (WGS) entry which is preliminary data.</text>
</comment>
<keyword evidence="3" id="KW-0028">Amino-acid biosynthesis</keyword>
<dbReference type="GO" id="GO:0009098">
    <property type="term" value="P:L-leucine biosynthetic process"/>
    <property type="evidence" value="ECO:0007669"/>
    <property type="project" value="InterPro"/>
</dbReference>
<dbReference type="GO" id="GO:0009097">
    <property type="term" value="P:isoleucine biosynthetic process"/>
    <property type="evidence" value="ECO:0007669"/>
    <property type="project" value="UniProtKB-UniRule"/>
</dbReference>
<evidence type="ECO:0000313" key="11">
    <source>
        <dbReference type="EMBL" id="RXK55476.1"/>
    </source>
</evidence>
<sequence>MSNAQPSHIEIFDTTLRDGGQTEGISYSVDDKLRIARKLDELGVAFIEGGWPGSNPKDALFFEQARKEKWTHAKIVAFGATRRAKFKPEEDPSVRALVDAGTEVCCIFGKSSVLQVEEVLRTTLEENLRMIEETVAYLRSQGKRVIYDGEHFFDGFDRNPDYALKCLGAAHKGGAETLVLCDTNGGHLPWEVAATVQAVQKHFGPGVRVGIHLHDDTGCGVASSVAAIHAGAVHVQGTINGYGERCGNANLCVVIPNIELKLKLRALPAGHLARLHEVAAFVAEVANLAPANQMAYVGYSAFAHKAGVHVSAMQRHPDAYQHIDPKLVGNEMRVVVSELSGRSNIVEKATELGLTGLDDKLGAKVVELIKAKEHEGFSYEAAEASVALLVRRLTTGYQPLFTLLDYRGMVSRHGDRQAAEATIKLTVQGREVHMVAEGNGPVNAFDTALRKALHPFFPQVDQIQLADYKVRILNSNSGTGAITRVLIDWHDGSERRWSTVGAGTNILDATWLALADGYEYALTEAAAHKKEVSA</sequence>
<keyword evidence="4" id="KW-0412">Isoleucine biosynthesis</keyword>
<comment type="pathway">
    <text evidence="1">Amino-acid biosynthesis; L-isoleucine biosynthesis; 2-oxobutanoate from pyruvate: step 1/3.</text>
</comment>
<dbReference type="PANTHER" id="PTHR43538:SF1">
    <property type="entry name" value="(R)-CITRAMALATE SYNTHASE"/>
    <property type="match status" value="1"/>
</dbReference>
<dbReference type="InterPro" id="IPR002034">
    <property type="entry name" value="AIPM/Hcit_synth_CS"/>
</dbReference>
<dbReference type="InterPro" id="IPR054691">
    <property type="entry name" value="LeuA/HCS_post-cat"/>
</dbReference>
<dbReference type="PANTHER" id="PTHR43538">
    <property type="entry name" value="ALPHA-IPM SYNTHASE/HOMOCITRATE SYNTHASE"/>
    <property type="match status" value="1"/>
</dbReference>
<dbReference type="Gene3D" id="3.30.160.270">
    <property type="match status" value="1"/>
</dbReference>
<dbReference type="PROSITE" id="PS00816">
    <property type="entry name" value="AIPM_HOMOCIT_SYNTH_2"/>
    <property type="match status" value="1"/>
</dbReference>
<evidence type="ECO:0000256" key="5">
    <source>
        <dbReference type="ARBA" id="ARBA00022679"/>
    </source>
</evidence>
<dbReference type="EMBL" id="SDHX01000001">
    <property type="protein sequence ID" value="RXK55476.1"/>
    <property type="molecule type" value="Genomic_DNA"/>
</dbReference>
<dbReference type="InterPro" id="IPR013709">
    <property type="entry name" value="2-isopropylmalate_synth_dimer"/>
</dbReference>
<dbReference type="EC" id="2.3.3.21" evidence="8"/>
<protein>
    <recommendedName>
        <fullName evidence="8">Citramalate synthase</fullName>
        <ecNumber evidence="8">2.3.3.21</ecNumber>
    </recommendedName>
</protein>
<evidence type="ECO:0000313" key="12">
    <source>
        <dbReference type="Proteomes" id="UP000290218"/>
    </source>
</evidence>
<gene>
    <name evidence="11" type="ORF">ESB00_06145</name>
</gene>
<dbReference type="OrthoDB" id="9804858at2"/>
<evidence type="ECO:0000256" key="6">
    <source>
        <dbReference type="ARBA" id="ARBA00023304"/>
    </source>
</evidence>
<dbReference type="SUPFAM" id="SSF51569">
    <property type="entry name" value="Aldolase"/>
    <property type="match status" value="1"/>
</dbReference>
<comment type="catalytic activity">
    <reaction evidence="7">
        <text>pyruvate + acetyl-CoA + H2O = (3R)-citramalate + CoA + H(+)</text>
        <dbReference type="Rhea" id="RHEA:19045"/>
        <dbReference type="ChEBI" id="CHEBI:15361"/>
        <dbReference type="ChEBI" id="CHEBI:15377"/>
        <dbReference type="ChEBI" id="CHEBI:15378"/>
        <dbReference type="ChEBI" id="CHEBI:30934"/>
        <dbReference type="ChEBI" id="CHEBI:57287"/>
        <dbReference type="ChEBI" id="CHEBI:57288"/>
        <dbReference type="EC" id="2.3.3.21"/>
    </reaction>
</comment>
<keyword evidence="12" id="KW-1185">Reference proteome</keyword>
<dbReference type="Gene3D" id="3.20.20.70">
    <property type="entry name" value="Aldolase class I"/>
    <property type="match status" value="1"/>
</dbReference>
<dbReference type="AlphaFoldDB" id="A0A4Q1C9C4"/>
<dbReference type="Proteomes" id="UP000290218">
    <property type="component" value="Unassembled WGS sequence"/>
</dbReference>
<dbReference type="Pfam" id="PF00682">
    <property type="entry name" value="HMGL-like"/>
    <property type="match status" value="1"/>
</dbReference>
<dbReference type="Gene3D" id="1.10.238.260">
    <property type="match status" value="1"/>
</dbReference>
<keyword evidence="6" id="KW-0100">Branched-chain amino acid biosynthesis</keyword>
<dbReference type="CDD" id="cd07941">
    <property type="entry name" value="DRE_TIM_LeuA3"/>
    <property type="match status" value="1"/>
</dbReference>
<name>A0A4Q1C9C4_9BACT</name>
<evidence type="ECO:0000256" key="9">
    <source>
        <dbReference type="RuleBase" id="RU003523"/>
    </source>
</evidence>
<evidence type="ECO:0000256" key="2">
    <source>
        <dbReference type="ARBA" id="ARBA00006154"/>
    </source>
</evidence>
<evidence type="ECO:0000256" key="3">
    <source>
        <dbReference type="ARBA" id="ARBA00022605"/>
    </source>
</evidence>
<reference evidence="11 12" key="1">
    <citation type="submission" date="2019-01" db="EMBL/GenBank/DDBJ databases">
        <title>Lacunisphaera sp. strain TWA-58.</title>
        <authorList>
            <person name="Chen W.-M."/>
        </authorList>
    </citation>
    <scope>NUCLEOTIDE SEQUENCE [LARGE SCALE GENOMIC DNA]</scope>
    <source>
        <strain evidence="11 12">TWA-58</strain>
    </source>
</reference>
<dbReference type="GO" id="GO:0003852">
    <property type="term" value="F:2-isopropylmalate synthase activity"/>
    <property type="evidence" value="ECO:0007669"/>
    <property type="project" value="InterPro"/>
</dbReference>
<dbReference type="InterPro" id="IPR000891">
    <property type="entry name" value="PYR_CT"/>
</dbReference>
<dbReference type="RefSeq" id="WP_129046841.1">
    <property type="nucleotide sequence ID" value="NZ_SDHX01000001.1"/>
</dbReference>
<accession>A0A4Q1C9C4</accession>
<dbReference type="PROSITE" id="PS50991">
    <property type="entry name" value="PYR_CT"/>
    <property type="match status" value="1"/>
</dbReference>
<evidence type="ECO:0000256" key="8">
    <source>
        <dbReference type="NCBIfam" id="TIGR00977"/>
    </source>
</evidence>
<dbReference type="Pfam" id="PF08502">
    <property type="entry name" value="LeuA_dimer"/>
    <property type="match status" value="1"/>
</dbReference>